<accession>A0ABM0GU14</accession>
<dbReference type="Pfam" id="PF07002">
    <property type="entry name" value="Copine"/>
    <property type="match status" value="1"/>
</dbReference>
<dbReference type="PANTHER" id="PTHR45751">
    <property type="entry name" value="COPINE FAMILY PROTEIN 1"/>
    <property type="match status" value="1"/>
</dbReference>
<evidence type="ECO:0000313" key="4">
    <source>
        <dbReference type="RefSeq" id="XP_002737345.1"/>
    </source>
</evidence>
<gene>
    <name evidence="4" type="primary">LOC100369190</name>
</gene>
<dbReference type="InterPro" id="IPR010734">
    <property type="entry name" value="Copine_C"/>
</dbReference>
<name>A0ABM0GU14_SACKO</name>
<feature type="transmembrane region" description="Helical" evidence="1">
    <location>
        <begin position="6"/>
        <end position="22"/>
    </location>
</feature>
<evidence type="ECO:0000259" key="2">
    <source>
        <dbReference type="PROSITE" id="PS50234"/>
    </source>
</evidence>
<evidence type="ECO:0000313" key="3">
    <source>
        <dbReference type="Proteomes" id="UP000694865"/>
    </source>
</evidence>
<dbReference type="RefSeq" id="XP_002737345.1">
    <property type="nucleotide sequence ID" value="XM_002737299.2"/>
</dbReference>
<dbReference type="SUPFAM" id="SSF53300">
    <property type="entry name" value="vWA-like"/>
    <property type="match status" value="1"/>
</dbReference>
<sequence>MPAEILGIVIIAIGAYLICNLCKESTRRDEQWNQSFNQRRMQTTNRNNLSHTPPPSYDSLYPYPEVDSTQEPFPRGSMSNYLGAGFTSTFRAIADRFTDIKEVSRALKKAGLESSNLIFGIDFTASNDWQGENTFNGHCLHSMSTGQLNPYQQVISILGETLAPFDDDGLIPVFGFGDKSTRDKRVFPFKQDGLCFGVHEVLECYKQISQSVSLSGPTNFAPLIQQAVEIVKQTKSYHILVIIADGQVTSERATRAAIVEASNYALSIVMVGVGDGPWDMMKDFDEMLPRRQFDNFQFVDFHKIMQNSTSPTTAFSLHALMEIPDQFLAVRNLGFLDQDE</sequence>
<keyword evidence="1" id="KW-0472">Membrane</keyword>
<keyword evidence="1" id="KW-1133">Transmembrane helix</keyword>
<dbReference type="GeneID" id="100369190"/>
<keyword evidence="3" id="KW-1185">Reference proteome</keyword>
<dbReference type="SMART" id="SM00327">
    <property type="entry name" value="VWA"/>
    <property type="match status" value="1"/>
</dbReference>
<organism evidence="3 4">
    <name type="scientific">Saccoglossus kowalevskii</name>
    <name type="common">Acorn worm</name>
    <dbReference type="NCBI Taxonomy" id="10224"/>
    <lineage>
        <taxon>Eukaryota</taxon>
        <taxon>Metazoa</taxon>
        <taxon>Hemichordata</taxon>
        <taxon>Enteropneusta</taxon>
        <taxon>Harrimaniidae</taxon>
        <taxon>Saccoglossus</taxon>
    </lineage>
</organism>
<dbReference type="InterPro" id="IPR036465">
    <property type="entry name" value="vWFA_dom_sf"/>
</dbReference>
<proteinExistence type="predicted"/>
<protein>
    <submittedName>
        <fullName evidence="4">Copine family protein 2-like</fullName>
    </submittedName>
</protein>
<dbReference type="PROSITE" id="PS50234">
    <property type="entry name" value="VWFA"/>
    <property type="match status" value="1"/>
</dbReference>
<evidence type="ECO:0000256" key="1">
    <source>
        <dbReference type="SAM" id="Phobius"/>
    </source>
</evidence>
<dbReference type="Gene3D" id="3.40.50.410">
    <property type="entry name" value="von Willebrand factor, type A domain"/>
    <property type="match status" value="1"/>
</dbReference>
<reference evidence="4" key="1">
    <citation type="submission" date="2025-08" db="UniProtKB">
        <authorList>
            <consortium name="RefSeq"/>
        </authorList>
    </citation>
    <scope>IDENTIFICATION</scope>
    <source>
        <tissue evidence="4">Testes</tissue>
    </source>
</reference>
<dbReference type="PANTHER" id="PTHR45751:SF11">
    <property type="entry name" value="COPINE FAMILY PROTEIN 2"/>
    <property type="match status" value="1"/>
</dbReference>
<dbReference type="InterPro" id="IPR002035">
    <property type="entry name" value="VWF_A"/>
</dbReference>
<dbReference type="InterPro" id="IPR052079">
    <property type="entry name" value="E3_ligase/Copine_domain"/>
</dbReference>
<keyword evidence="1" id="KW-0812">Transmembrane</keyword>
<feature type="domain" description="VWFA" evidence="2">
    <location>
        <begin position="116"/>
        <end position="275"/>
    </location>
</feature>
<dbReference type="Proteomes" id="UP000694865">
    <property type="component" value="Unplaced"/>
</dbReference>